<proteinExistence type="predicted"/>
<dbReference type="EMBL" id="BSXW01000194">
    <property type="protein sequence ID" value="GMF14317.1"/>
    <property type="molecule type" value="Genomic_DNA"/>
</dbReference>
<reference evidence="1" key="1">
    <citation type="submission" date="2023-04" db="EMBL/GenBank/DDBJ databases">
        <title>Phytophthora lilii NBRC 32176.</title>
        <authorList>
            <person name="Ichikawa N."/>
            <person name="Sato H."/>
            <person name="Tonouchi N."/>
        </authorList>
    </citation>
    <scope>NUCLEOTIDE SEQUENCE</scope>
    <source>
        <strain evidence="1">NBRC 32176</strain>
    </source>
</reference>
<dbReference type="Proteomes" id="UP001165083">
    <property type="component" value="Unassembled WGS sequence"/>
</dbReference>
<accession>A0A9W6WRT8</accession>
<dbReference type="AlphaFoldDB" id="A0A9W6WRT8"/>
<gene>
    <name evidence="1" type="ORF">Plil01_000468500</name>
</gene>
<evidence type="ECO:0000313" key="2">
    <source>
        <dbReference type="Proteomes" id="UP001165083"/>
    </source>
</evidence>
<comment type="caution">
    <text evidence="1">The sequence shown here is derived from an EMBL/GenBank/DDBJ whole genome shotgun (WGS) entry which is preliminary data.</text>
</comment>
<sequence length="80" mass="8745">MKYLADIVEFSPFSKMESSEVICSDEAIITSNLSVSSPGRSYAESADVEHDTSTVLSQYDFGVDKDDDETTVAHADIAIY</sequence>
<protein>
    <submittedName>
        <fullName evidence="1">Unnamed protein product</fullName>
    </submittedName>
</protein>
<evidence type="ECO:0000313" key="1">
    <source>
        <dbReference type="EMBL" id="GMF14317.1"/>
    </source>
</evidence>
<organism evidence="1 2">
    <name type="scientific">Phytophthora lilii</name>
    <dbReference type="NCBI Taxonomy" id="2077276"/>
    <lineage>
        <taxon>Eukaryota</taxon>
        <taxon>Sar</taxon>
        <taxon>Stramenopiles</taxon>
        <taxon>Oomycota</taxon>
        <taxon>Peronosporomycetes</taxon>
        <taxon>Peronosporales</taxon>
        <taxon>Peronosporaceae</taxon>
        <taxon>Phytophthora</taxon>
    </lineage>
</organism>
<keyword evidence="2" id="KW-1185">Reference proteome</keyword>
<name>A0A9W6WRT8_9STRA</name>